<dbReference type="Proteomes" id="UP000278886">
    <property type="component" value="Chromosome"/>
</dbReference>
<dbReference type="InterPro" id="IPR015424">
    <property type="entry name" value="PyrdxlP-dep_Trfase"/>
</dbReference>
<protein>
    <recommendedName>
        <fullName evidence="5">homocysteine desulfhydrase</fullName>
        <ecNumber evidence="5">4.4.1.2</ecNumber>
    </recommendedName>
    <alternativeName>
        <fullName evidence="6">Homocysteine desulfhydrase</fullName>
    </alternativeName>
</protein>
<dbReference type="EMBL" id="CP032630">
    <property type="protein sequence ID" value="AYF96888.1"/>
    <property type="molecule type" value="Genomic_DNA"/>
</dbReference>
<evidence type="ECO:0000256" key="6">
    <source>
        <dbReference type="ARBA" id="ARBA00047199"/>
    </source>
</evidence>
<evidence type="ECO:0000256" key="9">
    <source>
        <dbReference type="PIRSR" id="PIRSR001434-2"/>
    </source>
</evidence>
<dbReference type="SUPFAM" id="SSF53383">
    <property type="entry name" value="PLP-dependent transferases"/>
    <property type="match status" value="1"/>
</dbReference>
<evidence type="ECO:0000256" key="2">
    <source>
        <dbReference type="ARBA" id="ARBA00009077"/>
    </source>
</evidence>
<evidence type="ECO:0000256" key="10">
    <source>
        <dbReference type="RuleBase" id="RU362118"/>
    </source>
</evidence>
<keyword evidence="12" id="KW-1185">Reference proteome</keyword>
<evidence type="ECO:0000256" key="3">
    <source>
        <dbReference type="ARBA" id="ARBA00022679"/>
    </source>
</evidence>
<comment type="cofactor">
    <cofactor evidence="1 10">
        <name>pyridoxal 5'-phosphate</name>
        <dbReference type="ChEBI" id="CHEBI:597326"/>
    </cofactor>
</comment>
<dbReference type="GO" id="GO:0047982">
    <property type="term" value="F:homocysteine desulfhydrase activity"/>
    <property type="evidence" value="ECO:0007669"/>
    <property type="project" value="UniProtKB-EC"/>
</dbReference>
<dbReference type="KEGG" id="lyd:D7I47_00550"/>
<evidence type="ECO:0000256" key="4">
    <source>
        <dbReference type="ARBA" id="ARBA00022898"/>
    </source>
</evidence>
<dbReference type="GO" id="GO:0005737">
    <property type="term" value="C:cytoplasm"/>
    <property type="evidence" value="ECO:0007669"/>
    <property type="project" value="TreeGrafter"/>
</dbReference>
<accession>A0A387B569</accession>
<evidence type="ECO:0000256" key="8">
    <source>
        <dbReference type="ARBA" id="ARBA00052699"/>
    </source>
</evidence>
<evidence type="ECO:0000256" key="1">
    <source>
        <dbReference type="ARBA" id="ARBA00001933"/>
    </source>
</evidence>
<proteinExistence type="inferred from homology"/>
<evidence type="ECO:0000313" key="11">
    <source>
        <dbReference type="EMBL" id="AYF96888.1"/>
    </source>
</evidence>
<dbReference type="InterPro" id="IPR015422">
    <property type="entry name" value="PyrdxlP-dep_Trfase_small"/>
</dbReference>
<dbReference type="GO" id="GO:0003961">
    <property type="term" value="F:O-acetylhomoserine aminocarboxypropyltransferase activity"/>
    <property type="evidence" value="ECO:0007669"/>
    <property type="project" value="TreeGrafter"/>
</dbReference>
<evidence type="ECO:0000256" key="5">
    <source>
        <dbReference type="ARBA" id="ARBA00047175"/>
    </source>
</evidence>
<dbReference type="GO" id="GO:0030170">
    <property type="term" value="F:pyridoxal phosphate binding"/>
    <property type="evidence" value="ECO:0007669"/>
    <property type="project" value="InterPro"/>
</dbReference>
<dbReference type="PANTHER" id="PTHR43797:SF2">
    <property type="entry name" value="HOMOCYSTEINE_CYSTEINE SYNTHASE"/>
    <property type="match status" value="1"/>
</dbReference>
<dbReference type="PIRSF" id="PIRSF001434">
    <property type="entry name" value="CGS"/>
    <property type="match status" value="1"/>
</dbReference>
<dbReference type="GO" id="GO:0006535">
    <property type="term" value="P:cysteine biosynthetic process from serine"/>
    <property type="evidence" value="ECO:0007669"/>
    <property type="project" value="TreeGrafter"/>
</dbReference>
<dbReference type="Pfam" id="PF01053">
    <property type="entry name" value="Cys_Met_Meta_PP"/>
    <property type="match status" value="1"/>
</dbReference>
<dbReference type="InterPro" id="IPR015421">
    <property type="entry name" value="PyrdxlP-dep_Trfase_major"/>
</dbReference>
<dbReference type="Gene3D" id="3.40.640.10">
    <property type="entry name" value="Type I PLP-dependent aspartate aminotransferase-like (Major domain)"/>
    <property type="match status" value="1"/>
</dbReference>
<organism evidence="11 12">
    <name type="scientific">Protaetiibacter intestinalis</name>
    <dbReference type="NCBI Taxonomy" id="2419774"/>
    <lineage>
        <taxon>Bacteria</taxon>
        <taxon>Bacillati</taxon>
        <taxon>Actinomycetota</taxon>
        <taxon>Actinomycetes</taxon>
        <taxon>Micrococcales</taxon>
        <taxon>Microbacteriaceae</taxon>
        <taxon>Protaetiibacter</taxon>
    </lineage>
</organism>
<dbReference type="InterPro" id="IPR006235">
    <property type="entry name" value="OAc-hSer/O-AcSer_sulfhydrylase"/>
</dbReference>
<keyword evidence="4 9" id="KW-0663">Pyridoxal phosphate</keyword>
<dbReference type="EC" id="4.4.1.2" evidence="5"/>
<comment type="catalytic activity">
    <reaction evidence="7">
        <text>L-homocysteine + H2O = 2-oxobutanoate + hydrogen sulfide + NH4(+) + H(+)</text>
        <dbReference type="Rhea" id="RHEA:14501"/>
        <dbReference type="ChEBI" id="CHEBI:15377"/>
        <dbReference type="ChEBI" id="CHEBI:15378"/>
        <dbReference type="ChEBI" id="CHEBI:16763"/>
        <dbReference type="ChEBI" id="CHEBI:28938"/>
        <dbReference type="ChEBI" id="CHEBI:29919"/>
        <dbReference type="ChEBI" id="CHEBI:58199"/>
        <dbReference type="EC" id="4.4.1.2"/>
    </reaction>
    <physiologicalReaction direction="left-to-right" evidence="7">
        <dbReference type="Rhea" id="RHEA:14502"/>
    </physiologicalReaction>
</comment>
<feature type="modified residue" description="N6-(pyridoxal phosphate)lysine" evidence="9">
    <location>
        <position position="213"/>
    </location>
</feature>
<dbReference type="AlphaFoldDB" id="A0A387B569"/>
<dbReference type="FunFam" id="3.40.640.10:FF:000046">
    <property type="entry name" value="Cystathionine gamma-lyase"/>
    <property type="match status" value="1"/>
</dbReference>
<gene>
    <name evidence="11" type="ORF">D7I47_00550</name>
</gene>
<name>A0A387B569_9MICO</name>
<dbReference type="GO" id="GO:0071269">
    <property type="term" value="P:L-homocysteine biosynthetic process"/>
    <property type="evidence" value="ECO:0007669"/>
    <property type="project" value="TreeGrafter"/>
</dbReference>
<dbReference type="InterPro" id="IPR000277">
    <property type="entry name" value="Cys/Met-Metab_PyrdxlP-dep_enz"/>
</dbReference>
<dbReference type="GO" id="GO:0018826">
    <property type="term" value="F:methionine gamma-lyase activity"/>
    <property type="evidence" value="ECO:0007669"/>
    <property type="project" value="UniProtKB-EC"/>
</dbReference>
<comment type="catalytic activity">
    <reaction evidence="8">
        <text>L-methionine + H2O = methanethiol + 2-oxobutanoate + NH4(+)</text>
        <dbReference type="Rhea" id="RHEA:23800"/>
        <dbReference type="ChEBI" id="CHEBI:15377"/>
        <dbReference type="ChEBI" id="CHEBI:16007"/>
        <dbReference type="ChEBI" id="CHEBI:16763"/>
        <dbReference type="ChEBI" id="CHEBI:28938"/>
        <dbReference type="ChEBI" id="CHEBI:57844"/>
        <dbReference type="EC" id="4.4.1.11"/>
    </reaction>
    <physiologicalReaction direction="left-to-right" evidence="8">
        <dbReference type="Rhea" id="RHEA:23801"/>
    </physiologicalReaction>
</comment>
<dbReference type="GO" id="GO:0019346">
    <property type="term" value="P:transsulfuration"/>
    <property type="evidence" value="ECO:0007669"/>
    <property type="project" value="InterPro"/>
</dbReference>
<dbReference type="PANTHER" id="PTHR43797">
    <property type="entry name" value="HOMOCYSTEINE/CYSTEINE SYNTHASE"/>
    <property type="match status" value="1"/>
</dbReference>
<reference evidence="12" key="1">
    <citation type="submission" date="2018-09" db="EMBL/GenBank/DDBJ databases">
        <title>Genome sequencing of strain 2DFWR-13.</title>
        <authorList>
            <person name="Heo J."/>
            <person name="Kim S.-J."/>
            <person name="Kwon S.-W."/>
        </authorList>
    </citation>
    <scope>NUCLEOTIDE SEQUENCE [LARGE SCALE GENOMIC DNA]</scope>
    <source>
        <strain evidence="12">2DFWR-13</strain>
    </source>
</reference>
<evidence type="ECO:0000313" key="12">
    <source>
        <dbReference type="Proteomes" id="UP000278886"/>
    </source>
</evidence>
<dbReference type="Gene3D" id="3.90.1150.10">
    <property type="entry name" value="Aspartate Aminotransferase, domain 1"/>
    <property type="match status" value="1"/>
</dbReference>
<dbReference type="RefSeq" id="WP_120761239.1">
    <property type="nucleotide sequence ID" value="NZ_CP032630.1"/>
</dbReference>
<evidence type="ECO:0000256" key="7">
    <source>
        <dbReference type="ARBA" id="ARBA00048780"/>
    </source>
</evidence>
<sequence>MSTSRPVEATLDFATRQLHAARPRDEVRSRTTPIYLSAGFPFDDFDQAAEHFGTGEGFSYTRVANPTTASAERLIAGLEGGAEAVLVGSGQAAIAIALLGLVDAGGHIVAGASLYEGTRGLLGDNLVRLGITTDFVADANDAVAWEALIRPETRALVVESIPNPRNDLVDIALVADVAHAHGIPLVVDNTLATPYLLRPLEHGADIVVHSTSKFLAGHGSVLGGVIVDDGRFDALRSGALFPHLTAPDRLGGPSWWDRFGGRARIAYLRENVAVRFGPTLSPLNAFLLAQGVETLSLRVERQSANALGVAEWLAAQPEVASVDYSGLPGNAAHALAERYLPRGQGSVFAFTLHGGREAARRFVNALELFTPMTHLGDVRSLILHPRSTSHTLRTPEELAAAGISEGTLRVSIGIEHLPDLLRDLERGIAAAREAAAA</sequence>
<keyword evidence="3 11" id="KW-0808">Transferase</keyword>
<dbReference type="GO" id="GO:0004124">
    <property type="term" value="F:cysteine synthase activity"/>
    <property type="evidence" value="ECO:0007669"/>
    <property type="project" value="TreeGrafter"/>
</dbReference>
<comment type="similarity">
    <text evidence="2 10">Belongs to the trans-sulfuration enzymes family.</text>
</comment>
<dbReference type="CDD" id="cd00614">
    <property type="entry name" value="CGS_like"/>
    <property type="match status" value="1"/>
</dbReference>
<dbReference type="OrthoDB" id="9780685at2"/>